<protein>
    <submittedName>
        <fullName evidence="1">Uncharacterized protein</fullName>
    </submittedName>
</protein>
<keyword evidence="2" id="KW-1185">Reference proteome</keyword>
<evidence type="ECO:0000313" key="2">
    <source>
        <dbReference type="Proteomes" id="UP000410492"/>
    </source>
</evidence>
<accession>A0A653BR97</accession>
<reference evidence="1 2" key="1">
    <citation type="submission" date="2019-01" db="EMBL/GenBank/DDBJ databases">
        <authorList>
            <person name="Sayadi A."/>
        </authorList>
    </citation>
    <scope>NUCLEOTIDE SEQUENCE [LARGE SCALE GENOMIC DNA]</scope>
</reference>
<gene>
    <name evidence="1" type="ORF">CALMAC_LOCUS3129</name>
</gene>
<proteinExistence type="predicted"/>
<sequence length="236" mass="26557">MMQVRDPLEWHFKQLDHAVGLSFKANFHFALVGHLLKGYRHPTPTTVARTIRILTMLLAIVARPQRRDKFEVTTDSVAYLTALVGYSDEVRSRCHIKHSLSHCMTDSVSQDNFIIDNSTTPSSASHQTISGITSTSSAITRRQKLWDSLEQSMLLQANQKQPTYTSYQSRSTRVSVSNENNVLLDPEVLTDVPTQALVLTTLATLVKYSTDEAEIRVLYQYLAEGAVVFPKVFPVM</sequence>
<dbReference type="EMBL" id="CAACVG010004079">
    <property type="protein sequence ID" value="VEN38124.1"/>
    <property type="molecule type" value="Genomic_DNA"/>
</dbReference>
<dbReference type="AlphaFoldDB" id="A0A653BR97"/>
<organism evidence="1 2">
    <name type="scientific">Callosobruchus maculatus</name>
    <name type="common">Southern cowpea weevil</name>
    <name type="synonym">Pulse bruchid</name>
    <dbReference type="NCBI Taxonomy" id="64391"/>
    <lineage>
        <taxon>Eukaryota</taxon>
        <taxon>Metazoa</taxon>
        <taxon>Ecdysozoa</taxon>
        <taxon>Arthropoda</taxon>
        <taxon>Hexapoda</taxon>
        <taxon>Insecta</taxon>
        <taxon>Pterygota</taxon>
        <taxon>Neoptera</taxon>
        <taxon>Endopterygota</taxon>
        <taxon>Coleoptera</taxon>
        <taxon>Polyphaga</taxon>
        <taxon>Cucujiformia</taxon>
        <taxon>Chrysomeloidea</taxon>
        <taxon>Chrysomelidae</taxon>
        <taxon>Bruchinae</taxon>
        <taxon>Bruchini</taxon>
        <taxon>Callosobruchus</taxon>
    </lineage>
</organism>
<evidence type="ECO:0000313" key="1">
    <source>
        <dbReference type="EMBL" id="VEN38124.1"/>
    </source>
</evidence>
<dbReference type="OrthoDB" id="28245at2759"/>
<name>A0A653BR97_CALMS</name>
<dbReference type="Proteomes" id="UP000410492">
    <property type="component" value="Unassembled WGS sequence"/>
</dbReference>